<sequence length="147" mass="16426">MARERLSRNSPCPCGSGKKYKHCCHKKGFEWVADDDGTVYQSTSLSPEAVEVLQQQRERFVATFGREPGPDEPIFFDAPPVEQIEFQMVQAMTAAGIDPAIIYAYEKSGGLLVTESNQHLIPDTDLAAWQAAIDEYEAKHRGRPEQP</sequence>
<keyword evidence="2" id="KW-1185">Reference proteome</keyword>
<dbReference type="EMBL" id="CP036273">
    <property type="protein sequence ID" value="QDU21914.1"/>
    <property type="molecule type" value="Genomic_DNA"/>
</dbReference>
<organism evidence="1 2">
    <name type="scientific">Urbifossiella limnaea</name>
    <dbReference type="NCBI Taxonomy" id="2528023"/>
    <lineage>
        <taxon>Bacteria</taxon>
        <taxon>Pseudomonadati</taxon>
        <taxon>Planctomycetota</taxon>
        <taxon>Planctomycetia</taxon>
        <taxon>Gemmatales</taxon>
        <taxon>Gemmataceae</taxon>
        <taxon>Urbifossiella</taxon>
    </lineage>
</organism>
<dbReference type="Pfam" id="PF02810">
    <property type="entry name" value="SEC-C"/>
    <property type="match status" value="1"/>
</dbReference>
<evidence type="ECO:0000313" key="1">
    <source>
        <dbReference type="EMBL" id="QDU21914.1"/>
    </source>
</evidence>
<accession>A0A517XWR9</accession>
<dbReference type="Proteomes" id="UP000319576">
    <property type="component" value="Chromosome"/>
</dbReference>
<gene>
    <name evidence="1" type="ORF">ETAA1_38870</name>
</gene>
<name>A0A517XWR9_9BACT</name>
<evidence type="ECO:0000313" key="2">
    <source>
        <dbReference type="Proteomes" id="UP000319576"/>
    </source>
</evidence>
<dbReference type="OrthoDB" id="287325at2"/>
<dbReference type="SUPFAM" id="SSF103642">
    <property type="entry name" value="Sec-C motif"/>
    <property type="match status" value="1"/>
</dbReference>
<reference evidence="1 2" key="1">
    <citation type="submission" date="2019-02" db="EMBL/GenBank/DDBJ databases">
        <title>Deep-cultivation of Planctomycetes and their phenomic and genomic characterization uncovers novel biology.</title>
        <authorList>
            <person name="Wiegand S."/>
            <person name="Jogler M."/>
            <person name="Boedeker C."/>
            <person name="Pinto D."/>
            <person name="Vollmers J."/>
            <person name="Rivas-Marin E."/>
            <person name="Kohn T."/>
            <person name="Peeters S.H."/>
            <person name="Heuer A."/>
            <person name="Rast P."/>
            <person name="Oberbeckmann S."/>
            <person name="Bunk B."/>
            <person name="Jeske O."/>
            <person name="Meyerdierks A."/>
            <person name="Storesund J.E."/>
            <person name="Kallscheuer N."/>
            <person name="Luecker S."/>
            <person name="Lage O.M."/>
            <person name="Pohl T."/>
            <person name="Merkel B.J."/>
            <person name="Hornburger P."/>
            <person name="Mueller R.-W."/>
            <person name="Bruemmer F."/>
            <person name="Labrenz M."/>
            <person name="Spormann A.M."/>
            <person name="Op den Camp H."/>
            <person name="Overmann J."/>
            <person name="Amann R."/>
            <person name="Jetten M.S.M."/>
            <person name="Mascher T."/>
            <person name="Medema M.H."/>
            <person name="Devos D.P."/>
            <person name="Kaster A.-K."/>
            <person name="Ovreas L."/>
            <person name="Rohde M."/>
            <person name="Galperin M.Y."/>
            <person name="Jogler C."/>
        </authorList>
    </citation>
    <scope>NUCLEOTIDE SEQUENCE [LARGE SCALE GENOMIC DNA]</scope>
    <source>
        <strain evidence="1 2">ETA_A1</strain>
    </source>
</reference>
<protein>
    <recommendedName>
        <fullName evidence="3">SEC-C domain-containing protein</fullName>
    </recommendedName>
</protein>
<proteinExistence type="predicted"/>
<dbReference type="KEGG" id="uli:ETAA1_38870"/>
<dbReference type="Gene3D" id="3.10.450.50">
    <property type="match status" value="1"/>
</dbReference>
<evidence type="ECO:0008006" key="3">
    <source>
        <dbReference type="Google" id="ProtNLM"/>
    </source>
</evidence>
<dbReference type="AlphaFoldDB" id="A0A517XWR9"/>
<dbReference type="RefSeq" id="WP_145241222.1">
    <property type="nucleotide sequence ID" value="NZ_CP036273.1"/>
</dbReference>
<dbReference type="InterPro" id="IPR004027">
    <property type="entry name" value="SEC_C_motif"/>
</dbReference>